<evidence type="ECO:0000313" key="3">
    <source>
        <dbReference type="Proteomes" id="UP000002748"/>
    </source>
</evidence>
<dbReference type="KEGG" id="tasa:A1Q1_06594"/>
<feature type="compositionally biased region" description="Polar residues" evidence="1">
    <location>
        <begin position="369"/>
        <end position="382"/>
    </location>
</feature>
<dbReference type="VEuPathDB" id="FungiDB:A1Q1_06594"/>
<dbReference type="HOGENOM" id="CLU_639664_0_0_1"/>
<feature type="compositionally biased region" description="Basic and acidic residues" evidence="1">
    <location>
        <begin position="389"/>
        <end position="416"/>
    </location>
</feature>
<dbReference type="EMBL" id="ALBS01000340">
    <property type="protein sequence ID" value="EJT45010.1"/>
    <property type="molecule type" value="Genomic_DNA"/>
</dbReference>
<proteinExistence type="predicted"/>
<organism evidence="2 3">
    <name type="scientific">Trichosporon asahii var. asahii (strain ATCC 90039 / CBS 2479 / JCM 2466 / KCTC 7840 / NBRC 103889/ NCYC 2677 / UAMH 7654)</name>
    <name type="common">Yeast</name>
    <dbReference type="NCBI Taxonomy" id="1186058"/>
    <lineage>
        <taxon>Eukaryota</taxon>
        <taxon>Fungi</taxon>
        <taxon>Dikarya</taxon>
        <taxon>Basidiomycota</taxon>
        <taxon>Agaricomycotina</taxon>
        <taxon>Tremellomycetes</taxon>
        <taxon>Trichosporonales</taxon>
        <taxon>Trichosporonaceae</taxon>
        <taxon>Trichosporon</taxon>
    </lineage>
</organism>
<reference evidence="2 3" key="1">
    <citation type="journal article" date="2012" name="Eukaryot. Cell">
        <title>Draft genome sequence of CBS 2479, the standard type strain of Trichosporon asahii.</title>
        <authorList>
            <person name="Yang R.Y."/>
            <person name="Li H.T."/>
            <person name="Zhu H."/>
            <person name="Zhou G.P."/>
            <person name="Wang M."/>
            <person name="Wang L."/>
        </authorList>
    </citation>
    <scope>NUCLEOTIDE SEQUENCE [LARGE SCALE GENOMIC DNA]</scope>
    <source>
        <strain evidence="3">ATCC 90039 / CBS 2479 / JCM 2466 / KCTC 7840 / NCYC 2677 / UAMH 7654</strain>
    </source>
</reference>
<dbReference type="RefSeq" id="XP_014176219.1">
    <property type="nucleotide sequence ID" value="XM_014320744.1"/>
</dbReference>
<name>J4U540_TRIAS</name>
<feature type="compositionally biased region" description="Low complexity" evidence="1">
    <location>
        <begin position="316"/>
        <end position="326"/>
    </location>
</feature>
<feature type="compositionally biased region" description="Basic and acidic residues" evidence="1">
    <location>
        <begin position="282"/>
        <end position="296"/>
    </location>
</feature>
<evidence type="ECO:0000313" key="2">
    <source>
        <dbReference type="EMBL" id="EJT45010.1"/>
    </source>
</evidence>
<comment type="caution">
    <text evidence="2">The sequence shown here is derived from an EMBL/GenBank/DDBJ whole genome shotgun (WGS) entry which is preliminary data.</text>
</comment>
<dbReference type="GeneID" id="25990106"/>
<dbReference type="Proteomes" id="UP000002748">
    <property type="component" value="Unassembled WGS sequence"/>
</dbReference>
<feature type="region of interest" description="Disordered" evidence="1">
    <location>
        <begin position="1"/>
        <end position="49"/>
    </location>
</feature>
<feature type="compositionally biased region" description="Polar residues" evidence="1">
    <location>
        <begin position="134"/>
        <end position="144"/>
    </location>
</feature>
<feature type="region of interest" description="Disordered" evidence="1">
    <location>
        <begin position="134"/>
        <end position="429"/>
    </location>
</feature>
<sequence length="429" mass="46648">MNLAASPKHTDQVAQKKLQSPINFSPPAPQRIRIAPPVAPRRSATMPAPDVEPLTFAKVPIARPSASTLLNMSTDTEVTSDCGEQLSRSPSLLTSLIQSSRIVSASSSVANSPNSSSHFSSLPHAKPILRRVSSGQTSAITSGDEQSDLERSKSRAKPSLAIALGQRLEPLAERQGSPEPAHRRTRLKFAVTPRPLQLASACSSRRASPEPSFSDEDDYDDEDLATPGFYSDSDNGYQEDSEDGFTDDDEPFLPPAHWGQRRPSWTPYRAPSAPILQVSAKPECRGRIRIDDDRSAIKCSRHRSPPPEARMRAREAAPPAARSPSAYELCRRRGSTGQRPFLGYSGPKPQPPSQSRGWRSDDARPQPQPSTGAQGVQAQRARSLTHKTSAKELSRRDSAPARVDEVHAAGKTECSHPKGGLRKVLTAFR</sequence>
<protein>
    <submittedName>
        <fullName evidence="2">Uncharacterized protein</fullName>
    </submittedName>
</protein>
<accession>J4U540</accession>
<feature type="compositionally biased region" description="Acidic residues" evidence="1">
    <location>
        <begin position="237"/>
        <end position="251"/>
    </location>
</feature>
<dbReference type="OrthoDB" id="10676490at2759"/>
<feature type="compositionally biased region" description="Low complexity" evidence="1">
    <location>
        <begin position="30"/>
        <end position="44"/>
    </location>
</feature>
<feature type="compositionally biased region" description="Acidic residues" evidence="1">
    <location>
        <begin position="213"/>
        <end position="224"/>
    </location>
</feature>
<evidence type="ECO:0000256" key="1">
    <source>
        <dbReference type="SAM" id="MobiDB-lite"/>
    </source>
</evidence>
<gene>
    <name evidence="2" type="ORF">A1Q1_06594</name>
</gene>
<dbReference type="AlphaFoldDB" id="J4U540"/>